<evidence type="ECO:0000313" key="2">
    <source>
        <dbReference type="EMBL" id="WVY91725.1"/>
    </source>
</evidence>
<feature type="compositionally biased region" description="Basic residues" evidence="1">
    <location>
        <begin position="263"/>
        <end position="275"/>
    </location>
</feature>
<feature type="compositionally biased region" description="Basic and acidic residues" evidence="1">
    <location>
        <begin position="276"/>
        <end position="287"/>
    </location>
</feature>
<evidence type="ECO:0000256" key="1">
    <source>
        <dbReference type="SAM" id="MobiDB-lite"/>
    </source>
</evidence>
<organism evidence="2 3">
    <name type="scientific">Vigna mungo</name>
    <name type="common">Black gram</name>
    <name type="synonym">Phaseolus mungo</name>
    <dbReference type="NCBI Taxonomy" id="3915"/>
    <lineage>
        <taxon>Eukaryota</taxon>
        <taxon>Viridiplantae</taxon>
        <taxon>Streptophyta</taxon>
        <taxon>Embryophyta</taxon>
        <taxon>Tracheophyta</taxon>
        <taxon>Spermatophyta</taxon>
        <taxon>Magnoliopsida</taxon>
        <taxon>eudicotyledons</taxon>
        <taxon>Gunneridae</taxon>
        <taxon>Pentapetalae</taxon>
        <taxon>rosids</taxon>
        <taxon>fabids</taxon>
        <taxon>Fabales</taxon>
        <taxon>Fabaceae</taxon>
        <taxon>Papilionoideae</taxon>
        <taxon>50 kb inversion clade</taxon>
        <taxon>NPAAA clade</taxon>
        <taxon>indigoferoid/millettioid clade</taxon>
        <taxon>Phaseoleae</taxon>
        <taxon>Vigna</taxon>
    </lineage>
</organism>
<reference evidence="2 3" key="1">
    <citation type="journal article" date="2023" name="Life. Sci Alliance">
        <title>Evolutionary insights into 3D genome organization and epigenetic landscape of Vigna mungo.</title>
        <authorList>
            <person name="Junaid A."/>
            <person name="Singh B."/>
            <person name="Bhatia S."/>
        </authorList>
    </citation>
    <scope>NUCLEOTIDE SEQUENCE [LARGE SCALE GENOMIC DNA]</scope>
    <source>
        <strain evidence="2">Urdbean</strain>
    </source>
</reference>
<keyword evidence="3" id="KW-1185">Reference proteome</keyword>
<dbReference type="PANTHER" id="PTHR33676:SF3">
    <property type="entry name" value="COLD-REGULATED PROTEIN 27"/>
    <property type="match status" value="1"/>
</dbReference>
<dbReference type="PANTHER" id="PTHR33676">
    <property type="entry name" value="COLD REGULATED PROTEIN 27"/>
    <property type="match status" value="1"/>
</dbReference>
<evidence type="ECO:0000313" key="3">
    <source>
        <dbReference type="Proteomes" id="UP001374535"/>
    </source>
</evidence>
<feature type="region of interest" description="Disordered" evidence="1">
    <location>
        <begin position="248"/>
        <end position="305"/>
    </location>
</feature>
<dbReference type="InterPro" id="IPR044678">
    <property type="entry name" value="COR27/28"/>
</dbReference>
<dbReference type="GO" id="GO:0042752">
    <property type="term" value="P:regulation of circadian rhythm"/>
    <property type="evidence" value="ECO:0007669"/>
    <property type="project" value="InterPro"/>
</dbReference>
<dbReference type="EMBL" id="CP144690">
    <property type="protein sequence ID" value="WVY91725.1"/>
    <property type="molecule type" value="Genomic_DNA"/>
</dbReference>
<gene>
    <name evidence="2" type="ORF">V8G54_037239</name>
</gene>
<dbReference type="GO" id="GO:0009409">
    <property type="term" value="P:response to cold"/>
    <property type="evidence" value="ECO:0007669"/>
    <property type="project" value="InterPro"/>
</dbReference>
<sequence length="305" mass="34599">MTRVKAQTTVFPFCSPSPPPFSPLIHSFPSPSNSHCKQKYHTHIYIHTYKMNNNFRVTRTPEETPTTSSTFLNPIQWYTINSVNMILDLICKYQGIREIESTMAAEWTDEKHSMYIKSIEASFVNQLYDSKQIRTSFPCKGTSCDPATTSGQFKVLRGGCWQKINFERVNPQTSRINQCHDLTENPWIQHYRSSSKQRSTVAPSLQESVSTSSKVVDLGQRKGIPSGSGHLHLCESRVCHKDMLSSDTEMSGQNFVDDEVKGKKQNKKSKVKRQRSVTDAKDNDQRVPNRKSSSGGDFTKDFVSA</sequence>
<proteinExistence type="predicted"/>
<accession>A0AAQ3MIZ3</accession>
<dbReference type="Proteomes" id="UP001374535">
    <property type="component" value="Chromosome 11"/>
</dbReference>
<dbReference type="AlphaFoldDB" id="A0AAQ3MIZ3"/>
<protein>
    <submittedName>
        <fullName evidence="2">Uncharacterized protein</fullName>
    </submittedName>
</protein>
<feature type="region of interest" description="Disordered" evidence="1">
    <location>
        <begin position="193"/>
        <end position="214"/>
    </location>
</feature>
<name>A0AAQ3MIZ3_VIGMU</name>